<dbReference type="OrthoDB" id="191192at2759"/>
<accession>A0A8S1RMV7</accession>
<organism evidence="1 2">
    <name type="scientific">Paramecium sonneborni</name>
    <dbReference type="NCBI Taxonomy" id="65129"/>
    <lineage>
        <taxon>Eukaryota</taxon>
        <taxon>Sar</taxon>
        <taxon>Alveolata</taxon>
        <taxon>Ciliophora</taxon>
        <taxon>Intramacronucleata</taxon>
        <taxon>Oligohymenophorea</taxon>
        <taxon>Peniculida</taxon>
        <taxon>Parameciidae</taxon>
        <taxon>Paramecium</taxon>
    </lineage>
</organism>
<evidence type="ECO:0000313" key="2">
    <source>
        <dbReference type="Proteomes" id="UP000692954"/>
    </source>
</evidence>
<dbReference type="Proteomes" id="UP000692954">
    <property type="component" value="Unassembled WGS sequence"/>
</dbReference>
<reference evidence="1" key="1">
    <citation type="submission" date="2021-01" db="EMBL/GenBank/DDBJ databases">
        <authorList>
            <consortium name="Genoscope - CEA"/>
            <person name="William W."/>
        </authorList>
    </citation>
    <scope>NUCLEOTIDE SEQUENCE</scope>
</reference>
<evidence type="ECO:0000313" key="1">
    <source>
        <dbReference type="EMBL" id="CAD8128723.1"/>
    </source>
</evidence>
<keyword evidence="2" id="KW-1185">Reference proteome</keyword>
<comment type="caution">
    <text evidence="1">The sequence shown here is derived from an EMBL/GenBank/DDBJ whole genome shotgun (WGS) entry which is preliminary data.</text>
</comment>
<dbReference type="AlphaFoldDB" id="A0A8S1RMV7"/>
<proteinExistence type="predicted"/>
<name>A0A8S1RMV7_9CILI</name>
<gene>
    <name evidence="1" type="ORF">PSON_ATCC_30995.1.T1940035</name>
</gene>
<dbReference type="EMBL" id="CAJJDN010000194">
    <property type="protein sequence ID" value="CAD8128723.1"/>
    <property type="molecule type" value="Genomic_DNA"/>
</dbReference>
<sequence length="79" mass="9411">MMIHDFDSTFPQSSDFNTYFKQALGFQKQQATLKSWLRTPPQYSCIKGSKQEKNNNLQEYLGKWMTEEQFQQFFADKQA</sequence>
<protein>
    <submittedName>
        <fullName evidence="1">Uncharacterized protein</fullName>
    </submittedName>
</protein>